<evidence type="ECO:0000256" key="2">
    <source>
        <dbReference type="ARBA" id="ARBA00009046"/>
    </source>
</evidence>
<dbReference type="EC" id="3.1.-.-" evidence="11"/>
<dbReference type="InterPro" id="IPR054712">
    <property type="entry name" value="Cas3-like_dom"/>
</dbReference>
<reference evidence="11 12" key="1">
    <citation type="submission" date="2020-08" db="EMBL/GenBank/DDBJ databases">
        <title>Genomic Encyclopedia of Type Strains, Phase III (KMG-III): the genomes of soil and plant-associated and newly described type strains.</title>
        <authorList>
            <person name="Whitman W."/>
        </authorList>
    </citation>
    <scope>NUCLEOTIDE SEQUENCE [LARGE SCALE GENOMIC DNA]</scope>
    <source>
        <strain evidence="11 12">CECT 4462</strain>
    </source>
</reference>
<keyword evidence="4" id="KW-0479">Metal-binding</keyword>
<proteinExistence type="inferred from homology"/>
<keyword evidence="9" id="KW-0051">Antiviral defense</keyword>
<keyword evidence="3" id="KW-0540">Nuclease</keyword>
<comment type="similarity">
    <text evidence="1">In the N-terminal section; belongs to the CRISPR-associated nuclease Cas3-HD family.</text>
</comment>
<dbReference type="InterPro" id="IPR014001">
    <property type="entry name" value="Helicase_ATP-bd"/>
</dbReference>
<sequence length="912" mass="100621">MSQITCFSYWGKASPEQAGSAKFHLLVFHALDVAACGRALLALPQFSLENLANELNWPLEVVDGLFVFFLVLHDLGKFARGFQALVPDLSPHLVPALGKPYLKRHDTLSWLFWRDILAEGFPADALPGSDSEFWAVWMRTAAGHHGRPPEDAEGGGLIALAAEDYFLREDRRAAWEFVEHVVAWLLPGGIPKPGRGQDKILCRHAWRLAGLAVLADWLGSNQAFFSYRSTPLELVEYWQAQALPQATRAVTHAGLEAQPIRHWERPEAVFDYLHKPTPLQRYAAEVPLETGPQLFLLEDVTGAGKTEAALILTQRLMQAGLGGGLYFALPSMATANQMYQRVGQVYRHLYGEAANPSLILAHGARGLIEGFRQSVLQPSEQPADRSYACEDISATAQCNAWLADSRKKALLAEIGVGTLDQALLAVLPVRHQSLRLLGLVGKVLLVDEVHAYDPYLMTLLKLLLTAHARQGGCAILLSATLPLAIRDELLAAYRCGRGASAEPLPDDRRYPLATQVGPRVDHYGCETRPQLKRRVQVQGLHDETAAFVLVIEQARAGHCVCWIRNTVEDARRAYESLGKTLPPEDLLLFHSRFAMGDRLDIEDRVLACFGKHSTGAERRGKVLIGTQVLEQSLDFCVDAMISDLAPIDLLIQRAGRLQRHARLANGAPAPDGVERREPPVLHVFGPEPVDKPAGDWYCALFPKACFVYPDAGQLWLGARALARAGCIASPGQPGEVGAVRGLVEAVYGEETETIPDSLQRASLEQKGKDLALESQAWFNALKLDKGYCADSSGRWYEDTRIPTRLGDETLTLYLARDVNGELRPLREGGSHPWEQSAVRIDARRAEKLAPDWEARFATALQTLRERCRLLAEPAFVLPLAQGAGAVLSGKVVDKRGHVLEMRYDPVIGLRWH</sequence>
<evidence type="ECO:0000256" key="8">
    <source>
        <dbReference type="ARBA" id="ARBA00022840"/>
    </source>
</evidence>
<dbReference type="EMBL" id="JACHXI010000001">
    <property type="protein sequence ID" value="MBB3101736.1"/>
    <property type="molecule type" value="Genomic_DNA"/>
</dbReference>
<keyword evidence="7 11" id="KW-0347">Helicase</keyword>
<dbReference type="InterPro" id="IPR006474">
    <property type="entry name" value="Helicase_Cas3_CRISPR-ass_core"/>
</dbReference>
<gene>
    <name evidence="11" type="ORF">FHR87_000096</name>
</gene>
<dbReference type="PANTHER" id="PTHR47963:SF9">
    <property type="entry name" value="CRISPR-ASSOCIATED ENDONUCLEASE_HELICASE CAS3"/>
    <property type="match status" value="1"/>
</dbReference>
<dbReference type="Proteomes" id="UP000549250">
    <property type="component" value="Unassembled WGS sequence"/>
</dbReference>
<dbReference type="InterPro" id="IPR050547">
    <property type="entry name" value="DEAD_box_RNA_helicases"/>
</dbReference>
<dbReference type="Pfam" id="PF22590">
    <property type="entry name" value="Cas3-like_C_2"/>
    <property type="match status" value="1"/>
</dbReference>
<comment type="similarity">
    <text evidence="2">In the central section; belongs to the CRISPR-associated helicase Cas3 family.</text>
</comment>
<evidence type="ECO:0000256" key="3">
    <source>
        <dbReference type="ARBA" id="ARBA00022722"/>
    </source>
</evidence>
<dbReference type="Pfam" id="PF18019">
    <property type="entry name" value="Cas3_HD"/>
    <property type="match status" value="1"/>
</dbReference>
<dbReference type="NCBIfam" id="TIGR01596">
    <property type="entry name" value="cas3_HD"/>
    <property type="match status" value="1"/>
</dbReference>
<dbReference type="PROSITE" id="PS51643">
    <property type="entry name" value="HD_CAS3"/>
    <property type="match status" value="1"/>
</dbReference>
<evidence type="ECO:0000256" key="6">
    <source>
        <dbReference type="ARBA" id="ARBA00022801"/>
    </source>
</evidence>
<dbReference type="RefSeq" id="WP_183164733.1">
    <property type="nucleotide sequence ID" value="NZ_JACHXI010000001.1"/>
</dbReference>
<comment type="caution">
    <text evidence="11">The sequence shown here is derived from an EMBL/GenBank/DDBJ whole genome shotgun (WGS) entry which is preliminary data.</text>
</comment>
<evidence type="ECO:0000313" key="11">
    <source>
        <dbReference type="EMBL" id="MBB3101736.1"/>
    </source>
</evidence>
<dbReference type="SUPFAM" id="SSF52540">
    <property type="entry name" value="P-loop containing nucleoside triphosphate hydrolases"/>
    <property type="match status" value="1"/>
</dbReference>
<evidence type="ECO:0000256" key="1">
    <source>
        <dbReference type="ARBA" id="ARBA00006847"/>
    </source>
</evidence>
<dbReference type="NCBIfam" id="TIGR01587">
    <property type="entry name" value="cas3_core"/>
    <property type="match status" value="1"/>
</dbReference>
<evidence type="ECO:0000256" key="4">
    <source>
        <dbReference type="ARBA" id="ARBA00022723"/>
    </source>
</evidence>
<protein>
    <submittedName>
        <fullName evidence="11">CRISPR-associated endonuclease/helicase Cas3</fullName>
        <ecNumber evidence="11">3.1.-.-</ecNumber>
        <ecNumber evidence="11">3.6.4.-</ecNumber>
    </submittedName>
</protein>
<dbReference type="InterPro" id="IPR027417">
    <property type="entry name" value="P-loop_NTPase"/>
</dbReference>
<evidence type="ECO:0000313" key="12">
    <source>
        <dbReference type="Proteomes" id="UP000549250"/>
    </source>
</evidence>
<evidence type="ECO:0000256" key="9">
    <source>
        <dbReference type="ARBA" id="ARBA00023118"/>
    </source>
</evidence>
<dbReference type="GO" id="GO:0046872">
    <property type="term" value="F:metal ion binding"/>
    <property type="evidence" value="ECO:0007669"/>
    <property type="project" value="UniProtKB-KW"/>
</dbReference>
<keyword evidence="11" id="KW-0255">Endonuclease</keyword>
<dbReference type="SMART" id="SM00487">
    <property type="entry name" value="DEXDc"/>
    <property type="match status" value="1"/>
</dbReference>
<keyword evidence="8" id="KW-0067">ATP-binding</keyword>
<evidence type="ECO:0000256" key="7">
    <source>
        <dbReference type="ARBA" id="ARBA00022806"/>
    </source>
</evidence>
<dbReference type="AlphaFoldDB" id="A0A839SZR0"/>
<name>A0A839SZR0_AZOMA</name>
<dbReference type="GO" id="GO:0003724">
    <property type="term" value="F:RNA helicase activity"/>
    <property type="evidence" value="ECO:0007669"/>
    <property type="project" value="TreeGrafter"/>
</dbReference>
<organism evidence="11 12">
    <name type="scientific">Azomonas macrocytogenes</name>
    <name type="common">Azotobacter macrocytogenes</name>
    <dbReference type="NCBI Taxonomy" id="69962"/>
    <lineage>
        <taxon>Bacteria</taxon>
        <taxon>Pseudomonadati</taxon>
        <taxon>Pseudomonadota</taxon>
        <taxon>Gammaproteobacteria</taxon>
        <taxon>Pseudomonadales</taxon>
        <taxon>Pseudomonadaceae</taxon>
        <taxon>Azomonas</taxon>
    </lineage>
</organism>
<dbReference type="GO" id="GO:0005524">
    <property type="term" value="F:ATP binding"/>
    <property type="evidence" value="ECO:0007669"/>
    <property type="project" value="UniProtKB-KW"/>
</dbReference>
<evidence type="ECO:0000259" key="10">
    <source>
        <dbReference type="PROSITE" id="PS51643"/>
    </source>
</evidence>
<dbReference type="EC" id="3.6.4.-" evidence="11"/>
<keyword evidence="6 11" id="KW-0378">Hydrolase</keyword>
<keyword evidence="12" id="KW-1185">Reference proteome</keyword>
<dbReference type="GO" id="GO:0051607">
    <property type="term" value="P:defense response to virus"/>
    <property type="evidence" value="ECO:0007669"/>
    <property type="project" value="UniProtKB-KW"/>
</dbReference>
<evidence type="ECO:0000256" key="5">
    <source>
        <dbReference type="ARBA" id="ARBA00022741"/>
    </source>
</evidence>
<feature type="domain" description="HD Cas3-type" evidence="10">
    <location>
        <begin position="19"/>
        <end position="218"/>
    </location>
</feature>
<dbReference type="InterPro" id="IPR038257">
    <property type="entry name" value="CRISPR-assoc_Cas3_HD_sf"/>
</dbReference>
<keyword evidence="5" id="KW-0547">Nucleotide-binding</keyword>
<dbReference type="GO" id="GO:0004519">
    <property type="term" value="F:endonuclease activity"/>
    <property type="evidence" value="ECO:0007669"/>
    <property type="project" value="UniProtKB-KW"/>
</dbReference>
<dbReference type="PANTHER" id="PTHR47963">
    <property type="entry name" value="DEAD-BOX ATP-DEPENDENT RNA HELICASE 47, MITOCHONDRIAL"/>
    <property type="match status" value="1"/>
</dbReference>
<dbReference type="InterPro" id="IPR006483">
    <property type="entry name" value="CRISPR-assoc_Cas3_HD"/>
</dbReference>
<dbReference type="GO" id="GO:0016787">
    <property type="term" value="F:hydrolase activity"/>
    <property type="evidence" value="ECO:0007669"/>
    <property type="project" value="UniProtKB-KW"/>
</dbReference>
<dbReference type="CDD" id="cd09641">
    <property type="entry name" value="Cas3''_I"/>
    <property type="match status" value="1"/>
</dbReference>
<dbReference type="Gene3D" id="1.10.3210.30">
    <property type="match status" value="1"/>
</dbReference>
<dbReference type="GO" id="GO:0003723">
    <property type="term" value="F:RNA binding"/>
    <property type="evidence" value="ECO:0007669"/>
    <property type="project" value="TreeGrafter"/>
</dbReference>
<accession>A0A839SZR0</accession>
<dbReference type="Gene3D" id="3.40.50.300">
    <property type="entry name" value="P-loop containing nucleotide triphosphate hydrolases"/>
    <property type="match status" value="2"/>
</dbReference>